<dbReference type="Proteomes" id="UP000587524">
    <property type="component" value="Unassembled WGS sequence"/>
</dbReference>
<name>A0ABR6CFW7_9HYPH</name>
<accession>A0ABR6CFW7</accession>
<proteinExistence type="predicted"/>
<sequence length="153" mass="16246">MSDLTVKQEAFALAYVETGNGSEAYRRTHDVGADTKPETVWSEASRLLAKPKVAARVKELQQEARDLAMVSIGTLTRELEEARAHAMKDEKGASAAVSAIMGKAKLHGLLVEKAEVTGKGGAPLTSAVDDLSKNDIARRVAFLLAQGLNSAAK</sequence>
<protein>
    <submittedName>
        <fullName evidence="1">2',3'-cyclic-nucleotide 2'-phosphodiesterase (5'-nucleotidase family)</fullName>
    </submittedName>
</protein>
<keyword evidence="2" id="KW-1185">Reference proteome</keyword>
<dbReference type="EMBL" id="JACJHZ010000043">
    <property type="protein sequence ID" value="MBA9023929.1"/>
    <property type="molecule type" value="Genomic_DNA"/>
</dbReference>
<dbReference type="Gene3D" id="1.10.10.1400">
    <property type="entry name" value="Terminase, small subunit, N-terminal DNA-binding domain, HTH motif"/>
    <property type="match status" value="1"/>
</dbReference>
<reference evidence="1 2" key="1">
    <citation type="submission" date="2020-08" db="EMBL/GenBank/DDBJ databases">
        <title>Genomic Encyclopedia of Type Strains, Phase IV (KMG-IV): sequencing the most valuable type-strain genomes for metagenomic binning, comparative biology and taxonomic classification.</title>
        <authorList>
            <person name="Goeker M."/>
        </authorList>
    </citation>
    <scope>NUCLEOTIDE SEQUENCE [LARGE SCALE GENOMIC DNA]</scope>
    <source>
        <strain evidence="1 2">DSM 17455</strain>
    </source>
</reference>
<organism evidence="1 2">
    <name type="scientific">Aminobacter ciceronei</name>
    <dbReference type="NCBI Taxonomy" id="150723"/>
    <lineage>
        <taxon>Bacteria</taxon>
        <taxon>Pseudomonadati</taxon>
        <taxon>Pseudomonadota</taxon>
        <taxon>Alphaproteobacteria</taxon>
        <taxon>Hyphomicrobiales</taxon>
        <taxon>Phyllobacteriaceae</taxon>
        <taxon>Aminobacter</taxon>
    </lineage>
</organism>
<comment type="caution">
    <text evidence="1">The sequence shown here is derived from an EMBL/GenBank/DDBJ whole genome shotgun (WGS) entry which is preliminary data.</text>
</comment>
<gene>
    <name evidence="1" type="ORF">HNQ97_005962</name>
</gene>
<evidence type="ECO:0000313" key="1">
    <source>
        <dbReference type="EMBL" id="MBA9023929.1"/>
    </source>
</evidence>
<evidence type="ECO:0000313" key="2">
    <source>
        <dbReference type="Proteomes" id="UP000587524"/>
    </source>
</evidence>
<dbReference type="RefSeq" id="WP_182575890.1">
    <property type="nucleotide sequence ID" value="NZ_JACJHY010000043.1"/>
</dbReference>
<dbReference type="InterPro" id="IPR038713">
    <property type="entry name" value="Terminase_Gp1_N_sf"/>
</dbReference>
<dbReference type="InterPro" id="IPR005335">
    <property type="entry name" value="Terminase_ssu"/>
</dbReference>
<dbReference type="Pfam" id="PF03592">
    <property type="entry name" value="Terminase_2"/>
    <property type="match status" value="1"/>
</dbReference>